<dbReference type="AlphaFoldDB" id="A0A2I6SAY1"/>
<dbReference type="EMBL" id="CP025682">
    <property type="protein sequence ID" value="AUN96407.1"/>
    <property type="molecule type" value="Genomic_DNA"/>
</dbReference>
<organism evidence="1 2">
    <name type="scientific">Pseudazoarcus pumilus</name>
    <dbReference type="NCBI Taxonomy" id="2067960"/>
    <lineage>
        <taxon>Bacteria</taxon>
        <taxon>Pseudomonadati</taxon>
        <taxon>Pseudomonadota</taxon>
        <taxon>Betaproteobacteria</taxon>
        <taxon>Rhodocyclales</taxon>
        <taxon>Zoogloeaceae</taxon>
        <taxon>Pseudazoarcus</taxon>
    </lineage>
</organism>
<proteinExistence type="predicted"/>
<protein>
    <recommendedName>
        <fullName evidence="3">Type II toxin-antitoxin system RelE/ParE family toxin</fullName>
    </recommendedName>
</protein>
<dbReference type="KEGG" id="atw:C0099_08830"/>
<evidence type="ECO:0008006" key="3">
    <source>
        <dbReference type="Google" id="ProtNLM"/>
    </source>
</evidence>
<evidence type="ECO:0000313" key="2">
    <source>
        <dbReference type="Proteomes" id="UP000242205"/>
    </source>
</evidence>
<dbReference type="OrthoDB" id="278204at2"/>
<evidence type="ECO:0000313" key="1">
    <source>
        <dbReference type="EMBL" id="AUN96407.1"/>
    </source>
</evidence>
<keyword evidence="2" id="KW-1185">Reference proteome</keyword>
<sequence>MRVLRIIEAAASEAEEAVTWYEQECPGLGLRFAAALDDALRRIELDAVPLSPVPGKAGTRGVRRMVLQHFPYDVVVFDRVDARIVVAFAHHSRRPGYWRSRIKRPA</sequence>
<name>A0A2I6SAY1_9RHOO</name>
<reference evidence="1 2" key="1">
    <citation type="submission" date="2018-01" db="EMBL/GenBank/DDBJ databases">
        <authorList>
            <person name="Fu G.-Y."/>
        </authorList>
    </citation>
    <scope>NUCLEOTIDE SEQUENCE [LARGE SCALE GENOMIC DNA]</scope>
    <source>
        <strain evidence="1 2">SY39</strain>
    </source>
</reference>
<dbReference type="Proteomes" id="UP000242205">
    <property type="component" value="Chromosome"/>
</dbReference>
<accession>A0A2I6SAY1</accession>
<gene>
    <name evidence="1" type="ORF">C0099_08830</name>
</gene>